<evidence type="ECO:0000313" key="9">
    <source>
        <dbReference type="EMBL" id="KAB0392730.1"/>
    </source>
</evidence>
<dbReference type="OrthoDB" id="8907274at2759"/>
<dbReference type="Gene3D" id="1.20.144.10">
    <property type="entry name" value="Phosphatidic acid phosphatase type 2/haloperoxidase"/>
    <property type="match status" value="1"/>
</dbReference>
<reference evidence="9 10" key="1">
    <citation type="journal article" date="2019" name="PLoS ONE">
        <title>Genomic analyses reveal an absence of contemporary introgressive admixture between fin whales and blue whales, despite known hybrids.</title>
        <authorList>
            <person name="Westbury M.V."/>
            <person name="Petersen B."/>
            <person name="Lorenzen E.D."/>
        </authorList>
    </citation>
    <scope>NUCLEOTIDE SEQUENCE [LARGE SCALE GENOMIC DNA]</scope>
    <source>
        <strain evidence="9">FinWhale-01</strain>
    </source>
</reference>
<evidence type="ECO:0000256" key="3">
    <source>
        <dbReference type="ARBA" id="ARBA00022692"/>
    </source>
</evidence>
<dbReference type="Pfam" id="PF01569">
    <property type="entry name" value="PAP2"/>
    <property type="match status" value="1"/>
</dbReference>
<gene>
    <name evidence="9" type="ORF">E2I00_011943</name>
</gene>
<evidence type="ECO:0000256" key="1">
    <source>
        <dbReference type="ARBA" id="ARBA00004141"/>
    </source>
</evidence>
<feature type="region of interest" description="Disordered" evidence="6">
    <location>
        <begin position="359"/>
        <end position="392"/>
    </location>
</feature>
<accession>A0A643BY84</accession>
<comment type="similarity">
    <text evidence="2">Belongs to the PA-phosphatase related phosphoesterase family.</text>
</comment>
<evidence type="ECO:0000259" key="8">
    <source>
        <dbReference type="Pfam" id="PF01569"/>
    </source>
</evidence>
<comment type="subcellular location">
    <subcellularLocation>
        <location evidence="1">Membrane</location>
        <topology evidence="1">Multi-pass membrane protein</topology>
    </subcellularLocation>
</comment>
<dbReference type="AlphaFoldDB" id="A0A643BY84"/>
<evidence type="ECO:0000313" key="10">
    <source>
        <dbReference type="Proteomes" id="UP000437017"/>
    </source>
</evidence>
<evidence type="ECO:0000256" key="6">
    <source>
        <dbReference type="SAM" id="MobiDB-lite"/>
    </source>
</evidence>
<dbReference type="GO" id="GO:0046839">
    <property type="term" value="P:phospholipid dephosphorylation"/>
    <property type="evidence" value="ECO:0007669"/>
    <property type="project" value="TreeGrafter"/>
</dbReference>
<feature type="region of interest" description="Disordered" evidence="6">
    <location>
        <begin position="266"/>
        <end position="297"/>
    </location>
</feature>
<sequence>MAGGRPQLKRSFSIIPCFVFVELRPDPLCSYSVSLPTLAGRQSVLLGIVVLLAYRLEFTDTFPVHTQGFFCYDSTYAKPYPGPEAASRAPPALIYALVTAGPTLTILLGELARAFFPAPPSAIPVIGESTIVSGACCRFSPPLRRLVRFLGVYSFGLFTTTIFANAGQVVTGNPTPHFLSMYVTLVFRVKGSRLVKPSLCLALLCPAFLVGVVRVAEYRNHWSDVLAGFLTGAAIATFLVTCVVHNFQSRPPSGRRLSPWEALGQAPTMDSRLEKNPRPAGRIRHRHGSPHPPQNCAHRGHLIPSCVSSRAPAMCSSPRVPRPRLSGLYPSPFHRDNFSPYLFASRWVGMIPVNGGPPVSKHVQRRGGRWGHPLSSGPLSSESESPTGGWGAGSPVAGSLGYPFLSQPLPHVQSLTQSLLTPNLCRACPSSEVLEFRVLHPSLPVPRSPQILLLFIRAVGKEFFFLEPTPVLHTAPHASALYTCAIIGA</sequence>
<dbReference type="EMBL" id="SGJD01003589">
    <property type="protein sequence ID" value="KAB0392730.1"/>
    <property type="molecule type" value="Genomic_DNA"/>
</dbReference>
<keyword evidence="5 7" id="KW-0472">Membrane</keyword>
<feature type="non-terminal residue" evidence="9">
    <location>
        <position position="489"/>
    </location>
</feature>
<feature type="domain" description="Phosphatidic acid phosphatase type 2/haloperoxidase" evidence="8">
    <location>
        <begin position="181"/>
        <end position="245"/>
    </location>
</feature>
<evidence type="ECO:0000256" key="7">
    <source>
        <dbReference type="SAM" id="Phobius"/>
    </source>
</evidence>
<dbReference type="GO" id="GO:0007165">
    <property type="term" value="P:signal transduction"/>
    <property type="evidence" value="ECO:0007669"/>
    <property type="project" value="TreeGrafter"/>
</dbReference>
<keyword evidence="3 7" id="KW-0812">Transmembrane</keyword>
<dbReference type="GO" id="GO:0005886">
    <property type="term" value="C:plasma membrane"/>
    <property type="evidence" value="ECO:0007669"/>
    <property type="project" value="TreeGrafter"/>
</dbReference>
<dbReference type="GO" id="GO:0006644">
    <property type="term" value="P:phospholipid metabolic process"/>
    <property type="evidence" value="ECO:0007669"/>
    <property type="project" value="InterPro"/>
</dbReference>
<dbReference type="InterPro" id="IPR036938">
    <property type="entry name" value="PAP2/HPO_sf"/>
</dbReference>
<proteinExistence type="inferred from homology"/>
<feature type="transmembrane region" description="Helical" evidence="7">
    <location>
        <begin position="194"/>
        <end position="213"/>
    </location>
</feature>
<keyword evidence="4 7" id="KW-1133">Transmembrane helix</keyword>
<protein>
    <recommendedName>
        <fullName evidence="8">Phosphatidic acid phosphatase type 2/haloperoxidase domain-containing protein</fullName>
    </recommendedName>
</protein>
<dbReference type="InterPro" id="IPR043216">
    <property type="entry name" value="PAP-like"/>
</dbReference>
<dbReference type="PANTHER" id="PTHR10165:SF15">
    <property type="entry name" value="PHOSPHOLIPID PHOSPHATASE-RELATED PROTEIN TYPE 2"/>
    <property type="match status" value="1"/>
</dbReference>
<comment type="caution">
    <text evidence="9">The sequence shown here is derived from an EMBL/GenBank/DDBJ whole genome shotgun (WGS) entry which is preliminary data.</text>
</comment>
<dbReference type="GO" id="GO:0008195">
    <property type="term" value="F:phosphatidate phosphatase activity"/>
    <property type="evidence" value="ECO:0007669"/>
    <property type="project" value="TreeGrafter"/>
</dbReference>
<dbReference type="InterPro" id="IPR000326">
    <property type="entry name" value="PAP2/HPO"/>
</dbReference>
<dbReference type="Proteomes" id="UP000437017">
    <property type="component" value="Unassembled WGS sequence"/>
</dbReference>
<feature type="transmembrane region" description="Helical" evidence="7">
    <location>
        <begin position="225"/>
        <end position="247"/>
    </location>
</feature>
<keyword evidence="10" id="KW-1185">Reference proteome</keyword>
<dbReference type="SUPFAM" id="SSF48317">
    <property type="entry name" value="Acid phosphatase/Vanadium-dependent haloperoxidase"/>
    <property type="match status" value="1"/>
</dbReference>
<feature type="compositionally biased region" description="Low complexity" evidence="6">
    <location>
        <begin position="373"/>
        <end position="387"/>
    </location>
</feature>
<dbReference type="PANTHER" id="PTHR10165">
    <property type="entry name" value="LIPID PHOSPHATE PHOSPHATASE"/>
    <property type="match status" value="1"/>
</dbReference>
<evidence type="ECO:0000256" key="4">
    <source>
        <dbReference type="ARBA" id="ARBA00022989"/>
    </source>
</evidence>
<name>A0A643BY84_BALPH</name>
<evidence type="ECO:0000256" key="5">
    <source>
        <dbReference type="ARBA" id="ARBA00023136"/>
    </source>
</evidence>
<organism evidence="9 10">
    <name type="scientific">Balaenoptera physalus</name>
    <name type="common">Fin whale</name>
    <name type="synonym">Balaena physalus</name>
    <dbReference type="NCBI Taxonomy" id="9770"/>
    <lineage>
        <taxon>Eukaryota</taxon>
        <taxon>Metazoa</taxon>
        <taxon>Chordata</taxon>
        <taxon>Craniata</taxon>
        <taxon>Vertebrata</taxon>
        <taxon>Euteleostomi</taxon>
        <taxon>Mammalia</taxon>
        <taxon>Eutheria</taxon>
        <taxon>Laurasiatheria</taxon>
        <taxon>Artiodactyla</taxon>
        <taxon>Whippomorpha</taxon>
        <taxon>Cetacea</taxon>
        <taxon>Mysticeti</taxon>
        <taxon>Balaenopteridae</taxon>
        <taxon>Balaenoptera</taxon>
    </lineage>
</organism>
<evidence type="ECO:0000256" key="2">
    <source>
        <dbReference type="ARBA" id="ARBA00008816"/>
    </source>
</evidence>